<sequence length="65" mass="7659">MIEFISHEYTNIYIFFDNIRVFVAKKLGYNPNIKFVACNSYLFRSKSISSTSSNFTFLVFSKIKK</sequence>
<accession>A0A1N6ES52</accession>
<gene>
    <name evidence="1" type="ORF">SAMN05421769_0640</name>
</gene>
<proteinExistence type="predicted"/>
<dbReference type="EMBL" id="FSRQ01000001">
    <property type="protein sequence ID" value="SIN85828.1"/>
    <property type="molecule type" value="Genomic_DNA"/>
</dbReference>
<name>A0A1N6ES52_9FLAO</name>
<dbReference type="Proteomes" id="UP000184782">
    <property type="component" value="Unassembled WGS sequence"/>
</dbReference>
<organism evidence="1 2">
    <name type="scientific">Chryseobacterium scophthalmum</name>
    <dbReference type="NCBI Taxonomy" id="59733"/>
    <lineage>
        <taxon>Bacteria</taxon>
        <taxon>Pseudomonadati</taxon>
        <taxon>Bacteroidota</taxon>
        <taxon>Flavobacteriia</taxon>
        <taxon>Flavobacteriales</taxon>
        <taxon>Weeksellaceae</taxon>
        <taxon>Chryseobacterium group</taxon>
        <taxon>Chryseobacterium</taxon>
    </lineage>
</organism>
<keyword evidence="2" id="KW-1185">Reference proteome</keyword>
<protein>
    <submittedName>
        <fullName evidence="1">Uncharacterized protein</fullName>
    </submittedName>
</protein>
<evidence type="ECO:0000313" key="1">
    <source>
        <dbReference type="EMBL" id="SIN85828.1"/>
    </source>
</evidence>
<dbReference type="AlphaFoldDB" id="A0A1N6ES52"/>
<reference evidence="2" key="1">
    <citation type="submission" date="2016-12" db="EMBL/GenBank/DDBJ databases">
        <authorList>
            <person name="Varghese N."/>
            <person name="Submissions S."/>
        </authorList>
    </citation>
    <scope>NUCLEOTIDE SEQUENCE [LARGE SCALE GENOMIC DNA]</scope>
    <source>
        <strain evidence="2">DSM 16779</strain>
    </source>
</reference>
<evidence type="ECO:0000313" key="2">
    <source>
        <dbReference type="Proteomes" id="UP000184782"/>
    </source>
</evidence>